<name>B5YNV0_THAPS</name>
<feature type="region of interest" description="Disordered" evidence="1">
    <location>
        <begin position="73"/>
        <end position="166"/>
    </location>
</feature>
<proteinExistence type="predicted"/>
<evidence type="ECO:0000313" key="3">
    <source>
        <dbReference type="EMBL" id="ACI64697.1"/>
    </source>
</evidence>
<dbReference type="EMBL" id="CP001160">
    <property type="protein sequence ID" value="ACI64697.1"/>
    <property type="molecule type" value="Genomic_DNA"/>
</dbReference>
<sequence>MKITSSFTLAVALSLLAPSVQGHHNMIRRTIKTRGNETDMMINETYMMEVHNETHHGKEAHNETHLIDVNDSMLDDSTDDLTDLKAAPEPPGADDGGDSDVEVDDTVELMGAPHTDDPRGKDEDKEVGDTIEKSASSDDGIEKKTTESADTTSTASTDTDDANVNDDGVRKVNAIQRVVDKECPKFDCSASSLDISTCSTAARVLKKSSGKEEEMLACACCSNSDIAATRTATEVAQFLSAYSTGSDGAQTQALTNPASAKGLSFGIASAIVLASADFIFV</sequence>
<feature type="signal peptide" evidence="2">
    <location>
        <begin position="1"/>
        <end position="22"/>
    </location>
</feature>
<feature type="chain" id="PRO_5002839184" evidence="2">
    <location>
        <begin position="23"/>
        <end position="281"/>
    </location>
</feature>
<dbReference type="PaxDb" id="35128-Thaps23620"/>
<feature type="compositionally biased region" description="Acidic residues" evidence="1">
    <location>
        <begin position="95"/>
        <end position="107"/>
    </location>
</feature>
<reference evidence="3 4" key="2">
    <citation type="journal article" date="2008" name="Nature">
        <title>The Phaeodactylum genome reveals the evolutionary history of diatom genomes.</title>
        <authorList>
            <person name="Bowler C."/>
            <person name="Allen A.E."/>
            <person name="Badger J.H."/>
            <person name="Grimwood J."/>
            <person name="Jabbari K."/>
            <person name="Kuo A."/>
            <person name="Maheswari U."/>
            <person name="Martens C."/>
            <person name="Maumus F."/>
            <person name="Otillar R.P."/>
            <person name="Rayko E."/>
            <person name="Salamov A."/>
            <person name="Vandepoele K."/>
            <person name="Beszteri B."/>
            <person name="Gruber A."/>
            <person name="Heijde M."/>
            <person name="Katinka M."/>
            <person name="Mock T."/>
            <person name="Valentin K."/>
            <person name="Verret F."/>
            <person name="Berges J.A."/>
            <person name="Brownlee C."/>
            <person name="Cadoret J.P."/>
            <person name="Chiovitti A."/>
            <person name="Choi C.J."/>
            <person name="Coesel S."/>
            <person name="De Martino A."/>
            <person name="Detter J.C."/>
            <person name="Durkin C."/>
            <person name="Falciatore A."/>
            <person name="Fournet J."/>
            <person name="Haruta M."/>
            <person name="Huysman M.J."/>
            <person name="Jenkins B.D."/>
            <person name="Jiroutova K."/>
            <person name="Jorgensen R.E."/>
            <person name="Joubert Y."/>
            <person name="Kaplan A."/>
            <person name="Kroger N."/>
            <person name="Kroth P.G."/>
            <person name="La Roche J."/>
            <person name="Lindquist E."/>
            <person name="Lommer M."/>
            <person name="Martin-Jezequel V."/>
            <person name="Lopez P.J."/>
            <person name="Lucas S."/>
            <person name="Mangogna M."/>
            <person name="McGinnis K."/>
            <person name="Medlin L.K."/>
            <person name="Montsant A."/>
            <person name="Oudot-Le Secq M.P."/>
            <person name="Napoli C."/>
            <person name="Obornik M."/>
            <person name="Parker M.S."/>
            <person name="Petit J.L."/>
            <person name="Porcel B.M."/>
            <person name="Poulsen N."/>
            <person name="Robison M."/>
            <person name="Rychlewski L."/>
            <person name="Rynearson T.A."/>
            <person name="Schmutz J."/>
            <person name="Shapiro H."/>
            <person name="Siaut M."/>
            <person name="Stanley M."/>
            <person name="Sussman M.R."/>
            <person name="Taylor A.R."/>
            <person name="Vardi A."/>
            <person name="von Dassow P."/>
            <person name="Vyverman W."/>
            <person name="Willis A."/>
            <person name="Wyrwicz L.S."/>
            <person name="Rokhsar D.S."/>
            <person name="Weissenbach J."/>
            <person name="Armbrust E.V."/>
            <person name="Green B.R."/>
            <person name="Van de Peer Y."/>
            <person name="Grigoriev I.V."/>
        </authorList>
    </citation>
    <scope>NUCLEOTIDE SEQUENCE [LARGE SCALE GENOMIC DNA]</scope>
    <source>
        <strain evidence="3 4">CCMP1335</strain>
    </source>
</reference>
<evidence type="ECO:0000256" key="1">
    <source>
        <dbReference type="SAM" id="MobiDB-lite"/>
    </source>
</evidence>
<dbReference type="HOGENOM" id="CLU_992058_0_0_1"/>
<dbReference type="Proteomes" id="UP000001449">
    <property type="component" value="Chromosome 7"/>
</dbReference>
<dbReference type="AlphaFoldDB" id="B5YNV0"/>
<reference evidence="3 4" key="1">
    <citation type="journal article" date="2004" name="Science">
        <title>The genome of the diatom Thalassiosira pseudonana: ecology, evolution, and metabolism.</title>
        <authorList>
            <person name="Armbrust E.V."/>
            <person name="Berges J.A."/>
            <person name="Bowler C."/>
            <person name="Green B.R."/>
            <person name="Martinez D."/>
            <person name="Putnam N.H."/>
            <person name="Zhou S."/>
            <person name="Allen A.E."/>
            <person name="Apt K.E."/>
            <person name="Bechner M."/>
            <person name="Brzezinski M.A."/>
            <person name="Chaal B.K."/>
            <person name="Chiovitti A."/>
            <person name="Davis A.K."/>
            <person name="Demarest M.S."/>
            <person name="Detter J.C."/>
            <person name="Glavina T."/>
            <person name="Goodstein D."/>
            <person name="Hadi M.Z."/>
            <person name="Hellsten U."/>
            <person name="Hildebrand M."/>
            <person name="Jenkins B.D."/>
            <person name="Jurka J."/>
            <person name="Kapitonov V.V."/>
            <person name="Kroger N."/>
            <person name="Lau W.W."/>
            <person name="Lane T.W."/>
            <person name="Larimer F.W."/>
            <person name="Lippmeier J.C."/>
            <person name="Lucas S."/>
            <person name="Medina M."/>
            <person name="Montsant A."/>
            <person name="Obornik M."/>
            <person name="Parker M.S."/>
            <person name="Palenik B."/>
            <person name="Pazour G.J."/>
            <person name="Richardson P.M."/>
            <person name="Rynearson T.A."/>
            <person name="Saito M.A."/>
            <person name="Schwartz D.C."/>
            <person name="Thamatrakoln K."/>
            <person name="Valentin K."/>
            <person name="Vardi A."/>
            <person name="Wilkerson F.P."/>
            <person name="Rokhsar D.S."/>
        </authorList>
    </citation>
    <scope>NUCLEOTIDE SEQUENCE [LARGE SCALE GENOMIC DNA]</scope>
    <source>
        <strain evidence="3 4">CCMP1335</strain>
    </source>
</reference>
<organism evidence="3 4">
    <name type="scientific">Thalassiosira pseudonana</name>
    <name type="common">Marine diatom</name>
    <name type="synonym">Cyclotella nana</name>
    <dbReference type="NCBI Taxonomy" id="35128"/>
    <lineage>
        <taxon>Eukaryota</taxon>
        <taxon>Sar</taxon>
        <taxon>Stramenopiles</taxon>
        <taxon>Ochrophyta</taxon>
        <taxon>Bacillariophyta</taxon>
        <taxon>Coscinodiscophyceae</taxon>
        <taxon>Thalassiosirophycidae</taxon>
        <taxon>Thalassiosirales</taxon>
        <taxon>Thalassiosiraceae</taxon>
        <taxon>Thalassiosira</taxon>
    </lineage>
</organism>
<feature type="compositionally biased region" description="Low complexity" evidence="1">
    <location>
        <begin position="148"/>
        <end position="157"/>
    </location>
</feature>
<feature type="compositionally biased region" description="Basic and acidic residues" evidence="1">
    <location>
        <begin position="114"/>
        <end position="147"/>
    </location>
</feature>
<dbReference type="KEGG" id="tps:THAPS_23620"/>
<protein>
    <submittedName>
        <fullName evidence="3">Uncharacterized protein</fullName>
    </submittedName>
</protein>
<dbReference type="GeneID" id="7447192"/>
<evidence type="ECO:0000313" key="4">
    <source>
        <dbReference type="Proteomes" id="UP000001449"/>
    </source>
</evidence>
<dbReference type="RefSeq" id="XP_002295980.1">
    <property type="nucleotide sequence ID" value="XM_002295944.1"/>
</dbReference>
<keyword evidence="4" id="KW-1185">Reference proteome</keyword>
<keyword evidence="2" id="KW-0732">Signal</keyword>
<gene>
    <name evidence="3" type="ORF">THAPS_23620</name>
</gene>
<accession>B5YNV0</accession>
<dbReference type="InParanoid" id="B5YNV0"/>
<evidence type="ECO:0000256" key="2">
    <source>
        <dbReference type="SAM" id="SignalP"/>
    </source>
</evidence>